<keyword evidence="3" id="KW-1185">Reference proteome</keyword>
<dbReference type="InterPro" id="IPR036116">
    <property type="entry name" value="FN3_sf"/>
</dbReference>
<dbReference type="SUPFAM" id="SSF52266">
    <property type="entry name" value="SGNH hydrolase"/>
    <property type="match status" value="1"/>
</dbReference>
<dbReference type="Pfam" id="PF13472">
    <property type="entry name" value="Lipase_GDSL_2"/>
    <property type="match status" value="1"/>
</dbReference>
<dbReference type="SUPFAM" id="SSF49265">
    <property type="entry name" value="Fibronectin type III"/>
    <property type="match status" value="1"/>
</dbReference>
<dbReference type="Gene3D" id="2.60.40.10">
    <property type="entry name" value="Immunoglobulins"/>
    <property type="match status" value="1"/>
</dbReference>
<accession>A0A285HX55</accession>
<dbReference type="Gene3D" id="3.40.50.1110">
    <property type="entry name" value="SGNH hydrolase"/>
    <property type="match status" value="1"/>
</dbReference>
<dbReference type="Proteomes" id="UP000219612">
    <property type="component" value="Unassembled WGS sequence"/>
</dbReference>
<sequence>MPVNALTVAGMEGILRRGLSVLLAAVTGLVLAQSPAEAAVLRVMVVGDSVSHGSAGDYTWRYRLWKHLTGSGVAVDFVGPRSGLFDPVRSPAGDVVETGTYADPAFDRDHNARWGRALASWPGAYAGAVDTIQADVRTYQPDYVLVLLGINDLVWFGADPVGLAGQMAAFIDRARTGKPGVRVVVAGVPPTYGTEHDSALAARFAEYNRWLGAVVWGKATDGGPPVAYVPPPAGYEADYGVTPHDSYDGTHPNARGEIRIADAVGDVLSSAFGLGPPYPLSLTVPVGPVLPFTLRCAPGDGKVTLTWTESPGATGYWYQLRFAGGAWVPDPAVYQYPMSAQPVTSAGLANGTAYEFRMQAAKWYDKGVYSNVCRATPGR</sequence>
<dbReference type="AlphaFoldDB" id="A0A285HX55"/>
<evidence type="ECO:0000259" key="1">
    <source>
        <dbReference type="Pfam" id="PF13472"/>
    </source>
</evidence>
<proteinExistence type="predicted"/>
<dbReference type="EMBL" id="OBDY01000005">
    <property type="protein sequence ID" value="SNY39291.1"/>
    <property type="molecule type" value="Genomic_DNA"/>
</dbReference>
<dbReference type="PANTHER" id="PTHR30383:SF5">
    <property type="entry name" value="SGNH HYDROLASE-TYPE ESTERASE DOMAIN-CONTAINING PROTEIN"/>
    <property type="match status" value="1"/>
</dbReference>
<name>A0A285HX55_9ACTN</name>
<dbReference type="InterPro" id="IPR013830">
    <property type="entry name" value="SGNH_hydro"/>
</dbReference>
<dbReference type="GO" id="GO:0005975">
    <property type="term" value="P:carbohydrate metabolic process"/>
    <property type="evidence" value="ECO:0007669"/>
    <property type="project" value="UniProtKB-ARBA"/>
</dbReference>
<evidence type="ECO:0000313" key="3">
    <source>
        <dbReference type="Proteomes" id="UP000219612"/>
    </source>
</evidence>
<evidence type="ECO:0000313" key="2">
    <source>
        <dbReference type="EMBL" id="SNY39291.1"/>
    </source>
</evidence>
<dbReference type="InterPro" id="IPR051532">
    <property type="entry name" value="Ester_Hydrolysis_Enzymes"/>
</dbReference>
<protein>
    <submittedName>
        <fullName evidence="2">Lysophospholipase L1</fullName>
    </submittedName>
</protein>
<reference evidence="2 3" key="1">
    <citation type="submission" date="2017-09" db="EMBL/GenBank/DDBJ databases">
        <authorList>
            <person name="Ehlers B."/>
            <person name="Leendertz F.H."/>
        </authorList>
    </citation>
    <scope>NUCLEOTIDE SEQUENCE [LARGE SCALE GENOMIC DNA]</scope>
    <source>
        <strain evidence="2 3">CGMCC 4.6857</strain>
    </source>
</reference>
<dbReference type="GO" id="GO:0004622">
    <property type="term" value="F:phosphatidylcholine lysophospholipase activity"/>
    <property type="evidence" value="ECO:0007669"/>
    <property type="project" value="TreeGrafter"/>
</dbReference>
<organism evidence="2 3">
    <name type="scientific">Paractinoplanes atraurantiacus</name>
    <dbReference type="NCBI Taxonomy" id="1036182"/>
    <lineage>
        <taxon>Bacteria</taxon>
        <taxon>Bacillati</taxon>
        <taxon>Actinomycetota</taxon>
        <taxon>Actinomycetes</taxon>
        <taxon>Micromonosporales</taxon>
        <taxon>Micromonosporaceae</taxon>
        <taxon>Paractinoplanes</taxon>
    </lineage>
</organism>
<feature type="domain" description="SGNH hydrolase-type esterase" evidence="1">
    <location>
        <begin position="111"/>
        <end position="256"/>
    </location>
</feature>
<gene>
    <name evidence="2" type="ORF">SAMN05421748_105344</name>
</gene>
<dbReference type="InterPro" id="IPR036514">
    <property type="entry name" value="SGNH_hydro_sf"/>
</dbReference>
<dbReference type="PANTHER" id="PTHR30383">
    <property type="entry name" value="THIOESTERASE 1/PROTEASE 1/LYSOPHOSPHOLIPASE L1"/>
    <property type="match status" value="1"/>
</dbReference>
<dbReference type="InterPro" id="IPR013783">
    <property type="entry name" value="Ig-like_fold"/>
</dbReference>